<comment type="catalytic activity">
    <reaction evidence="18">
        <text>L-seryl-[protein] + ATP = O-phospho-L-seryl-[protein] + ADP + H(+)</text>
        <dbReference type="Rhea" id="RHEA:17989"/>
        <dbReference type="Rhea" id="RHEA-COMP:9863"/>
        <dbReference type="Rhea" id="RHEA-COMP:11604"/>
        <dbReference type="ChEBI" id="CHEBI:15378"/>
        <dbReference type="ChEBI" id="CHEBI:29999"/>
        <dbReference type="ChEBI" id="CHEBI:30616"/>
        <dbReference type="ChEBI" id="CHEBI:83421"/>
        <dbReference type="ChEBI" id="CHEBI:456216"/>
        <dbReference type="EC" id="2.7.11.1"/>
    </reaction>
</comment>
<keyword evidence="15" id="KW-0675">Receptor</keyword>
<dbReference type="InterPro" id="IPR051420">
    <property type="entry name" value="Ser_Thr_Kinases_DiverseReg"/>
</dbReference>
<dbReference type="InterPro" id="IPR008266">
    <property type="entry name" value="Tyr_kinase_AS"/>
</dbReference>
<sequence>MKVFIPLAAIFISCIVVGSCFLFRRATNSVQLGTTEKNGNLLSIWNYDGKIAYEDIINATEDFDLKYCIGTGGYGSVYRARLPNGKVVALKKLHRLEAEDPSFDKSFRNEVKHLTEIRHRSIIKLYGFCLHRRCMFLIYEYMENGSLFCALRDDIEAVELDWSKRVDLVRDMAHALSYMHHDCARPIVHRDISSNNILLNSKMQAFISDFGTARLLNHDSSSNFTTNIAGTYGYIAPELAYTLVSNEKCDIYSFGVVAMETMMGEHPEVIISTLLTSSREDIMLYKILDSRLPFPRENSVARSIVLIVSLALACLSANPKSRPTMKQVSKAFLARKSPLAKPFHEISLAQLQDNNRSWLEGGSTEASIGLSDE</sequence>
<keyword evidence="3" id="KW-0723">Serine/threonine-protein kinase</keyword>
<keyword evidence="9" id="KW-0677">Repeat</keyword>
<dbReference type="InterPro" id="IPR000719">
    <property type="entry name" value="Prot_kinase_dom"/>
</dbReference>
<evidence type="ECO:0000256" key="10">
    <source>
        <dbReference type="ARBA" id="ARBA00022741"/>
    </source>
</evidence>
<protein>
    <recommendedName>
        <fullName evidence="2">non-specific serine/threonine protein kinase</fullName>
        <ecNumber evidence="2">2.7.11.1</ecNumber>
    </recommendedName>
</protein>
<keyword evidence="6" id="KW-0808">Transferase</keyword>
<dbReference type="PROSITE" id="PS51257">
    <property type="entry name" value="PROKAR_LIPOPROTEIN"/>
    <property type="match status" value="1"/>
</dbReference>
<dbReference type="AlphaFoldDB" id="A0A059AQR0"/>
<evidence type="ECO:0000256" key="19">
    <source>
        <dbReference type="PROSITE-ProRule" id="PRU10141"/>
    </source>
</evidence>
<evidence type="ECO:0000256" key="18">
    <source>
        <dbReference type="ARBA" id="ARBA00048679"/>
    </source>
</evidence>
<dbReference type="Gene3D" id="3.30.200.20">
    <property type="entry name" value="Phosphorylase Kinase, domain 1"/>
    <property type="match status" value="1"/>
</dbReference>
<gene>
    <name evidence="21" type="ORF">EUGRSUZ_I01932</name>
</gene>
<keyword evidence="16" id="KW-0325">Glycoprotein</keyword>
<dbReference type="PANTHER" id="PTHR48005:SF16">
    <property type="entry name" value="MDIS1-INTERACTING RECEPTOR LIKE KINASE 2-LIKE ISOFORM X1"/>
    <property type="match status" value="1"/>
</dbReference>
<accession>A0A059AQR0</accession>
<dbReference type="Gramene" id="KCW56183">
    <property type="protein sequence ID" value="KCW56183"/>
    <property type="gene ID" value="EUGRSUZ_I01932"/>
</dbReference>
<comment type="catalytic activity">
    <reaction evidence="17">
        <text>L-threonyl-[protein] + ATP = O-phospho-L-threonyl-[protein] + ADP + H(+)</text>
        <dbReference type="Rhea" id="RHEA:46608"/>
        <dbReference type="Rhea" id="RHEA-COMP:11060"/>
        <dbReference type="Rhea" id="RHEA-COMP:11605"/>
        <dbReference type="ChEBI" id="CHEBI:15378"/>
        <dbReference type="ChEBI" id="CHEBI:30013"/>
        <dbReference type="ChEBI" id="CHEBI:30616"/>
        <dbReference type="ChEBI" id="CHEBI:61977"/>
        <dbReference type="ChEBI" id="CHEBI:456216"/>
        <dbReference type="EC" id="2.7.11.1"/>
    </reaction>
</comment>
<keyword evidence="13" id="KW-1133">Transmembrane helix</keyword>
<dbReference type="PROSITE" id="PS00107">
    <property type="entry name" value="PROTEIN_KINASE_ATP"/>
    <property type="match status" value="1"/>
</dbReference>
<evidence type="ECO:0000256" key="15">
    <source>
        <dbReference type="ARBA" id="ARBA00023170"/>
    </source>
</evidence>
<dbReference type="PROSITE" id="PS50011">
    <property type="entry name" value="PROTEIN_KINASE_DOM"/>
    <property type="match status" value="1"/>
</dbReference>
<dbReference type="GO" id="GO:0005524">
    <property type="term" value="F:ATP binding"/>
    <property type="evidence" value="ECO:0007669"/>
    <property type="project" value="UniProtKB-UniRule"/>
</dbReference>
<feature type="binding site" evidence="19">
    <location>
        <position position="91"/>
    </location>
    <ligand>
        <name>ATP</name>
        <dbReference type="ChEBI" id="CHEBI:30616"/>
    </ligand>
</feature>
<evidence type="ECO:0000256" key="5">
    <source>
        <dbReference type="ARBA" id="ARBA00022614"/>
    </source>
</evidence>
<keyword evidence="5" id="KW-0433">Leucine-rich repeat</keyword>
<evidence type="ECO:0000256" key="1">
    <source>
        <dbReference type="ARBA" id="ARBA00004479"/>
    </source>
</evidence>
<dbReference type="Gene3D" id="1.10.510.10">
    <property type="entry name" value="Transferase(Phosphotransferase) domain 1"/>
    <property type="match status" value="1"/>
</dbReference>
<dbReference type="FunFam" id="3.30.200.20:FF:000309">
    <property type="entry name" value="Leucine-rich repeat receptor protein kinase MSP1"/>
    <property type="match status" value="1"/>
</dbReference>
<dbReference type="GO" id="GO:0004674">
    <property type="term" value="F:protein serine/threonine kinase activity"/>
    <property type="evidence" value="ECO:0007669"/>
    <property type="project" value="UniProtKB-KW"/>
</dbReference>
<dbReference type="PANTHER" id="PTHR48005">
    <property type="entry name" value="LEUCINE RICH REPEAT KINASE 2"/>
    <property type="match status" value="1"/>
</dbReference>
<keyword evidence="8" id="KW-0732">Signal</keyword>
<evidence type="ECO:0000256" key="2">
    <source>
        <dbReference type="ARBA" id="ARBA00012513"/>
    </source>
</evidence>
<comment type="subcellular location">
    <subcellularLocation>
        <location evidence="1">Membrane</location>
        <topology evidence="1">Single-pass type I membrane protein</topology>
    </subcellularLocation>
</comment>
<evidence type="ECO:0000256" key="17">
    <source>
        <dbReference type="ARBA" id="ARBA00047899"/>
    </source>
</evidence>
<organism evidence="21">
    <name type="scientific">Eucalyptus grandis</name>
    <name type="common">Flooded gum</name>
    <dbReference type="NCBI Taxonomy" id="71139"/>
    <lineage>
        <taxon>Eukaryota</taxon>
        <taxon>Viridiplantae</taxon>
        <taxon>Streptophyta</taxon>
        <taxon>Embryophyta</taxon>
        <taxon>Tracheophyta</taxon>
        <taxon>Spermatophyta</taxon>
        <taxon>Magnoliopsida</taxon>
        <taxon>eudicotyledons</taxon>
        <taxon>Gunneridae</taxon>
        <taxon>Pentapetalae</taxon>
        <taxon>rosids</taxon>
        <taxon>malvids</taxon>
        <taxon>Myrtales</taxon>
        <taxon>Myrtaceae</taxon>
        <taxon>Myrtoideae</taxon>
        <taxon>Eucalypteae</taxon>
        <taxon>Eucalyptus</taxon>
    </lineage>
</organism>
<evidence type="ECO:0000256" key="16">
    <source>
        <dbReference type="ARBA" id="ARBA00023180"/>
    </source>
</evidence>
<keyword evidence="4" id="KW-0597">Phosphoprotein</keyword>
<name>A0A059AQR0_EUCGR</name>
<dbReference type="FunFam" id="1.10.510.10:FF:000445">
    <property type="entry name" value="MDIS1-interacting receptor like kinase 2"/>
    <property type="match status" value="1"/>
</dbReference>
<keyword evidence="14" id="KW-0472">Membrane</keyword>
<keyword evidence="12 19" id="KW-0067">ATP-binding</keyword>
<dbReference type="PROSITE" id="PS00109">
    <property type="entry name" value="PROTEIN_KINASE_TYR"/>
    <property type="match status" value="1"/>
</dbReference>
<dbReference type="EC" id="2.7.11.1" evidence="2"/>
<proteinExistence type="predicted"/>
<keyword evidence="7" id="KW-0812">Transmembrane</keyword>
<evidence type="ECO:0000256" key="9">
    <source>
        <dbReference type="ARBA" id="ARBA00022737"/>
    </source>
</evidence>
<dbReference type="EMBL" id="KK198761">
    <property type="protein sequence ID" value="KCW56183.1"/>
    <property type="molecule type" value="Genomic_DNA"/>
</dbReference>
<evidence type="ECO:0000256" key="13">
    <source>
        <dbReference type="ARBA" id="ARBA00022989"/>
    </source>
</evidence>
<evidence type="ECO:0000256" key="6">
    <source>
        <dbReference type="ARBA" id="ARBA00022679"/>
    </source>
</evidence>
<dbReference type="InterPro" id="IPR017441">
    <property type="entry name" value="Protein_kinase_ATP_BS"/>
</dbReference>
<evidence type="ECO:0000256" key="8">
    <source>
        <dbReference type="ARBA" id="ARBA00022729"/>
    </source>
</evidence>
<evidence type="ECO:0000256" key="4">
    <source>
        <dbReference type="ARBA" id="ARBA00022553"/>
    </source>
</evidence>
<evidence type="ECO:0000313" key="21">
    <source>
        <dbReference type="EMBL" id="KCW56183.1"/>
    </source>
</evidence>
<keyword evidence="10 19" id="KW-0547">Nucleotide-binding</keyword>
<dbReference type="OMA" id="LHIPARE"/>
<dbReference type="Pfam" id="PF00069">
    <property type="entry name" value="Pkinase"/>
    <property type="match status" value="1"/>
</dbReference>
<dbReference type="SUPFAM" id="SSF56112">
    <property type="entry name" value="Protein kinase-like (PK-like)"/>
    <property type="match status" value="1"/>
</dbReference>
<evidence type="ECO:0000259" key="20">
    <source>
        <dbReference type="PROSITE" id="PS50011"/>
    </source>
</evidence>
<dbReference type="InterPro" id="IPR011009">
    <property type="entry name" value="Kinase-like_dom_sf"/>
</dbReference>
<evidence type="ECO:0000256" key="14">
    <source>
        <dbReference type="ARBA" id="ARBA00023136"/>
    </source>
</evidence>
<reference evidence="21" key="1">
    <citation type="submission" date="2013-07" db="EMBL/GenBank/DDBJ databases">
        <title>The genome of Eucalyptus grandis.</title>
        <authorList>
            <person name="Schmutz J."/>
            <person name="Hayes R."/>
            <person name="Myburg A."/>
            <person name="Tuskan G."/>
            <person name="Grattapaglia D."/>
            <person name="Rokhsar D.S."/>
        </authorList>
    </citation>
    <scope>NUCLEOTIDE SEQUENCE</scope>
    <source>
        <tissue evidence="21">Leaf extractions</tissue>
    </source>
</reference>
<evidence type="ECO:0000256" key="11">
    <source>
        <dbReference type="ARBA" id="ARBA00022777"/>
    </source>
</evidence>
<feature type="domain" description="Protein kinase" evidence="20">
    <location>
        <begin position="63"/>
        <end position="333"/>
    </location>
</feature>
<dbReference type="GO" id="GO:0016020">
    <property type="term" value="C:membrane"/>
    <property type="evidence" value="ECO:0007669"/>
    <property type="project" value="UniProtKB-SubCell"/>
</dbReference>
<evidence type="ECO:0000256" key="3">
    <source>
        <dbReference type="ARBA" id="ARBA00022527"/>
    </source>
</evidence>
<evidence type="ECO:0000256" key="7">
    <source>
        <dbReference type="ARBA" id="ARBA00022692"/>
    </source>
</evidence>
<keyword evidence="11" id="KW-0418">Kinase</keyword>
<evidence type="ECO:0000256" key="12">
    <source>
        <dbReference type="ARBA" id="ARBA00022840"/>
    </source>
</evidence>